<dbReference type="SMART" id="SM01019">
    <property type="entry name" value="B3"/>
    <property type="match status" value="1"/>
</dbReference>
<evidence type="ECO:0000313" key="8">
    <source>
        <dbReference type="Proteomes" id="UP000187203"/>
    </source>
</evidence>
<evidence type="ECO:0000256" key="4">
    <source>
        <dbReference type="ARBA" id="ARBA00023163"/>
    </source>
</evidence>
<evidence type="ECO:0000256" key="2">
    <source>
        <dbReference type="ARBA" id="ARBA00023015"/>
    </source>
</evidence>
<dbReference type="GO" id="GO:0005634">
    <property type="term" value="C:nucleus"/>
    <property type="evidence" value="ECO:0007669"/>
    <property type="project" value="UniProtKB-SubCell"/>
</dbReference>
<evidence type="ECO:0000313" key="7">
    <source>
        <dbReference type="EMBL" id="OMO92234.1"/>
    </source>
</evidence>
<accession>A0A1R3JBP5</accession>
<dbReference type="CDD" id="cd10017">
    <property type="entry name" value="B3_DNA"/>
    <property type="match status" value="1"/>
</dbReference>
<dbReference type="EMBL" id="AWUE01016382">
    <property type="protein sequence ID" value="OMO92234.1"/>
    <property type="molecule type" value="Genomic_DNA"/>
</dbReference>
<keyword evidence="5" id="KW-0539">Nucleus</keyword>
<dbReference type="Proteomes" id="UP000187203">
    <property type="component" value="Unassembled WGS sequence"/>
</dbReference>
<dbReference type="GO" id="GO:0003677">
    <property type="term" value="F:DNA binding"/>
    <property type="evidence" value="ECO:0007669"/>
    <property type="project" value="UniProtKB-KW"/>
</dbReference>
<proteinExistence type="predicted"/>
<reference evidence="8" key="1">
    <citation type="submission" date="2013-09" db="EMBL/GenBank/DDBJ databases">
        <title>Corchorus olitorius genome sequencing.</title>
        <authorList>
            <person name="Alam M."/>
            <person name="Haque M.S."/>
            <person name="Islam M.S."/>
            <person name="Emdad E.M."/>
            <person name="Islam M.M."/>
            <person name="Ahmed B."/>
            <person name="Halim A."/>
            <person name="Hossen Q.M.M."/>
            <person name="Hossain M.Z."/>
            <person name="Ahmed R."/>
            <person name="Khan M.M."/>
            <person name="Islam R."/>
            <person name="Rashid M.M."/>
            <person name="Khan S.A."/>
            <person name="Rahman M.S."/>
            <person name="Alam M."/>
            <person name="Yahiya A.S."/>
            <person name="Khan M.S."/>
            <person name="Azam M.S."/>
            <person name="Haque T."/>
            <person name="Lashkar M.Z.H."/>
            <person name="Akhand A.I."/>
            <person name="Morshed G."/>
            <person name="Roy S."/>
            <person name="Uddin K.S."/>
            <person name="Rabeya T."/>
            <person name="Hossain A.S."/>
            <person name="Chowdhury A."/>
            <person name="Snigdha A.R."/>
            <person name="Mortoza M.S."/>
            <person name="Matin S.A."/>
            <person name="Hoque S.M.E."/>
            <person name="Islam M.K."/>
            <person name="Roy D.K."/>
            <person name="Haider R."/>
            <person name="Moosa M.M."/>
            <person name="Elias S.M."/>
            <person name="Hasan A.M."/>
            <person name="Jahan S."/>
            <person name="Shafiuddin M."/>
            <person name="Mahmood N."/>
            <person name="Shommy N.S."/>
        </authorList>
    </citation>
    <scope>NUCLEOTIDE SEQUENCE [LARGE SCALE GENOMIC DNA]</scope>
    <source>
        <strain evidence="8">cv. O-4</strain>
    </source>
</reference>
<comment type="subcellular location">
    <subcellularLocation>
        <location evidence="1">Nucleus</location>
    </subcellularLocation>
</comment>
<dbReference type="OrthoDB" id="954231at2759"/>
<evidence type="ECO:0000256" key="1">
    <source>
        <dbReference type="ARBA" id="ARBA00004123"/>
    </source>
</evidence>
<keyword evidence="4" id="KW-0804">Transcription</keyword>
<dbReference type="Pfam" id="PF02362">
    <property type="entry name" value="B3"/>
    <property type="match status" value="1"/>
</dbReference>
<evidence type="ECO:0000259" key="6">
    <source>
        <dbReference type="PROSITE" id="PS50863"/>
    </source>
</evidence>
<dbReference type="InterPro" id="IPR003340">
    <property type="entry name" value="B3_DNA-bd"/>
</dbReference>
<gene>
    <name evidence="7" type="ORF">COLO4_17753</name>
</gene>
<keyword evidence="3" id="KW-0238">DNA-binding</keyword>
<organism evidence="7 8">
    <name type="scientific">Corchorus olitorius</name>
    <dbReference type="NCBI Taxonomy" id="93759"/>
    <lineage>
        <taxon>Eukaryota</taxon>
        <taxon>Viridiplantae</taxon>
        <taxon>Streptophyta</taxon>
        <taxon>Embryophyta</taxon>
        <taxon>Tracheophyta</taxon>
        <taxon>Spermatophyta</taxon>
        <taxon>Magnoliopsida</taxon>
        <taxon>eudicotyledons</taxon>
        <taxon>Gunneridae</taxon>
        <taxon>Pentapetalae</taxon>
        <taxon>rosids</taxon>
        <taxon>malvids</taxon>
        <taxon>Malvales</taxon>
        <taxon>Malvaceae</taxon>
        <taxon>Grewioideae</taxon>
        <taxon>Apeibeae</taxon>
        <taxon>Corchorus</taxon>
    </lineage>
</organism>
<evidence type="ECO:0000256" key="5">
    <source>
        <dbReference type="ARBA" id="ARBA00023242"/>
    </source>
</evidence>
<sequence length="118" mass="13781">MAIAEMSLKKTDITKRLTIPSKYLKFFPRLSGKEHVVDFPVRDDDDGHVREFRLYTRKGKKYLKPVITKGWREFVCSKKLNVGDKVAFYLEKQQAGPVMYRVKVQKQVKIFGAVVFKP</sequence>
<protein>
    <recommendedName>
        <fullName evidence="6">TF-B3 domain-containing protein</fullName>
    </recommendedName>
</protein>
<feature type="domain" description="TF-B3" evidence="6">
    <location>
        <begin position="2"/>
        <end position="106"/>
    </location>
</feature>
<name>A0A1R3JBP5_9ROSI</name>
<dbReference type="AlphaFoldDB" id="A0A1R3JBP5"/>
<dbReference type="SUPFAM" id="SSF101936">
    <property type="entry name" value="DNA-binding pseudobarrel domain"/>
    <property type="match status" value="1"/>
</dbReference>
<keyword evidence="2" id="KW-0805">Transcription regulation</keyword>
<dbReference type="Gene3D" id="2.40.330.10">
    <property type="entry name" value="DNA-binding pseudobarrel domain"/>
    <property type="match status" value="1"/>
</dbReference>
<keyword evidence="8" id="KW-1185">Reference proteome</keyword>
<dbReference type="InterPro" id="IPR015300">
    <property type="entry name" value="DNA-bd_pseudobarrel_sf"/>
</dbReference>
<evidence type="ECO:0000256" key="3">
    <source>
        <dbReference type="ARBA" id="ARBA00023125"/>
    </source>
</evidence>
<comment type="caution">
    <text evidence="7">The sequence shown here is derived from an EMBL/GenBank/DDBJ whole genome shotgun (WGS) entry which is preliminary data.</text>
</comment>
<dbReference type="PROSITE" id="PS50863">
    <property type="entry name" value="B3"/>
    <property type="match status" value="1"/>
</dbReference>